<dbReference type="AlphaFoldDB" id="A0A140JZK4"/>
<dbReference type="NCBIfam" id="TIGR01011">
    <property type="entry name" value="rpsB_bact"/>
    <property type="match status" value="1"/>
</dbReference>
<dbReference type="GO" id="GO:0006412">
    <property type="term" value="P:translation"/>
    <property type="evidence" value="ECO:0007669"/>
    <property type="project" value="InterPro"/>
</dbReference>
<evidence type="ECO:0000256" key="3">
    <source>
        <dbReference type="ARBA" id="ARBA00023274"/>
    </source>
</evidence>
<comment type="similarity">
    <text evidence="1">Belongs to the universal ribosomal protein uS2 family.</text>
</comment>
<evidence type="ECO:0000313" key="4">
    <source>
        <dbReference type="EMBL" id="BAU62531.1"/>
    </source>
</evidence>
<organism evidence="4">
    <name type="scientific">Partenskyella glossopodia</name>
    <dbReference type="NCBI Taxonomy" id="552666"/>
    <lineage>
        <taxon>Eukaryota</taxon>
        <taxon>Sar</taxon>
        <taxon>Rhizaria</taxon>
        <taxon>Cercozoa</taxon>
        <taxon>Chlorarachniophyceae</taxon>
        <taxon>Partenskyella</taxon>
    </lineage>
</organism>
<dbReference type="RefSeq" id="YP_009240397.1">
    <property type="nucleotide sequence ID" value="NC_029742.1"/>
</dbReference>
<dbReference type="Gene3D" id="1.10.287.610">
    <property type="entry name" value="Helix hairpin bin"/>
    <property type="match status" value="1"/>
</dbReference>
<name>A0A140JZK4_9EUKA</name>
<dbReference type="Pfam" id="PF00318">
    <property type="entry name" value="Ribosomal_S2"/>
    <property type="match status" value="1"/>
</dbReference>
<geneLocation type="plastid" evidence="4"/>
<keyword evidence="2 4" id="KW-0689">Ribosomal protein</keyword>
<accession>A0A140JZK4</accession>
<dbReference type="GO" id="GO:0005763">
    <property type="term" value="C:mitochondrial small ribosomal subunit"/>
    <property type="evidence" value="ECO:0007669"/>
    <property type="project" value="TreeGrafter"/>
</dbReference>
<keyword evidence="3" id="KW-0687">Ribonucleoprotein</keyword>
<reference evidence="4" key="1">
    <citation type="journal article" date="2016" name="J. Plant Res.">
        <title>Plastid genome sequences of Gymnochlora stellata, Lotharella vacuolata, and Partenskyella glossopodia reveal remarkable structural conservation among chlorarachniophyte species.</title>
        <authorList>
            <person name="Suzuki S."/>
            <person name="Hirakawa Y."/>
            <person name="Kofuji R."/>
            <person name="Sugita M."/>
            <person name="Ishida K."/>
        </authorList>
    </citation>
    <scope>NUCLEOTIDE SEQUENCE</scope>
    <source>
        <strain evidence="4">RCC365</strain>
    </source>
</reference>
<dbReference type="CDD" id="cd01425">
    <property type="entry name" value="RPS2"/>
    <property type="match status" value="1"/>
</dbReference>
<dbReference type="SUPFAM" id="SSF52313">
    <property type="entry name" value="Ribosomal protein S2"/>
    <property type="match status" value="1"/>
</dbReference>
<protein>
    <submittedName>
        <fullName evidence="4">30S ribosomal protein S2</fullName>
    </submittedName>
</protein>
<dbReference type="HAMAP" id="MF_00291_B">
    <property type="entry name" value="Ribosomal_uS2_B"/>
    <property type="match status" value="1"/>
</dbReference>
<dbReference type="GO" id="GO:0003735">
    <property type="term" value="F:structural constituent of ribosome"/>
    <property type="evidence" value="ECO:0007669"/>
    <property type="project" value="InterPro"/>
</dbReference>
<dbReference type="PANTHER" id="PTHR12534:SF0">
    <property type="entry name" value="SMALL RIBOSOMAL SUBUNIT PROTEIN US2M"/>
    <property type="match status" value="1"/>
</dbReference>
<dbReference type="InterPro" id="IPR018130">
    <property type="entry name" value="Ribosomal_uS2_CS"/>
</dbReference>
<dbReference type="PANTHER" id="PTHR12534">
    <property type="entry name" value="30S RIBOSOMAL PROTEIN S2 PROKARYOTIC AND ORGANELLAR"/>
    <property type="match status" value="1"/>
</dbReference>
<dbReference type="InterPro" id="IPR005706">
    <property type="entry name" value="Ribosomal_uS2_bac/mit/plastid"/>
</dbReference>
<gene>
    <name evidence="4" type="primary">rps2</name>
</gene>
<dbReference type="InterPro" id="IPR001865">
    <property type="entry name" value="Ribosomal_uS2"/>
</dbReference>
<dbReference type="GeneID" id="27110108"/>
<evidence type="ECO:0000256" key="1">
    <source>
        <dbReference type="ARBA" id="ARBA00006242"/>
    </source>
</evidence>
<sequence>MNFELKKNKQIRTNFKPINSNYSLYKKEEDKNFQFILKMIKAGVHFGHKTKKWNPKMAPFIYQKLQGIHIIDIIQSYTYLKNCCKLLYTKSSSKNYSTFLFVGTKKQSPIPNCILHNAFNCNSFYINKKWLSGMLTNWKNTIQSIKILKYLKLYQKTNHFNTLSVKLHSIIERKKERLERYFGGIQNMITIPNTVIIVGQQTELTALKECRKLGIRNITVLDTDCNPEFADLFIPANDDSSSSLSLILGELQIAINLGRQNFYKNSRNKNILKKSISIFKII</sequence>
<proteinExistence type="inferred from homology"/>
<dbReference type="Gene3D" id="3.40.50.10490">
    <property type="entry name" value="Glucose-6-phosphate isomerase like protein, domain 1"/>
    <property type="match status" value="1"/>
</dbReference>
<dbReference type="PROSITE" id="PS00962">
    <property type="entry name" value="RIBOSOMAL_S2_1"/>
    <property type="match status" value="1"/>
</dbReference>
<dbReference type="InterPro" id="IPR023591">
    <property type="entry name" value="Ribosomal_uS2_flav_dom_sf"/>
</dbReference>
<keyword evidence="4" id="KW-0934">Plastid</keyword>
<dbReference type="PRINTS" id="PR00395">
    <property type="entry name" value="RIBOSOMALS2"/>
</dbReference>
<dbReference type="EMBL" id="AP014948">
    <property type="protein sequence ID" value="BAU62531.1"/>
    <property type="molecule type" value="Genomic_DNA"/>
</dbReference>
<evidence type="ECO:0000256" key="2">
    <source>
        <dbReference type="ARBA" id="ARBA00022980"/>
    </source>
</evidence>